<feature type="region of interest" description="Disordered" evidence="1">
    <location>
        <begin position="669"/>
        <end position="688"/>
    </location>
</feature>
<dbReference type="EMBL" id="LAVV01004987">
    <property type="protein sequence ID" value="KNZ61129.1"/>
    <property type="molecule type" value="Genomic_DNA"/>
</dbReference>
<evidence type="ECO:0000313" key="2">
    <source>
        <dbReference type="EMBL" id="KNZ61129.1"/>
    </source>
</evidence>
<protein>
    <submittedName>
        <fullName evidence="2">Uncharacterized protein</fullName>
    </submittedName>
</protein>
<dbReference type="Proteomes" id="UP000037035">
    <property type="component" value="Unassembled WGS sequence"/>
</dbReference>
<sequence>MEGRPNNDKLLSTDKHSFIKSTRRGLIPHMQNSAKPCWFQLLISAIWCLSNLAGQLDASHLPTAEQPGPRRSSSIAPLPLRQLLLQSKTPRFQCPNLPETYQLRTSSPMLILTLMMWYFHQPHTSLRFPCPFCSSSWMVLKLLNPINIVIQPYENVCLICVVMSSKCNLQFQLTQIIKGAALSEVKKSYQEPKEKRKQRNNQQNTEPKQKESWKNQAKFTMLGNKYFMISRSSSMPVRIGSRGAWESAHEGVLHINSKDSISWAITKESPPKNTAGSTLIHLAFASGKPCLSMMRADRIHQSVKRNNGGGEGETYARKQGNEMGRGTNIMVYSALCMEHCAGGPFELFILILKFSFCNLLSYFIQPSLQFVMSFSFDFYITMLHPILLLDGFYFFSSSQSINFPKPPQLPLDRHFLFSILLSCVPHLLRFNSVFTQILICLIPTGKNQAKIKLFNTICEIMKKMKIINIQGKRIQIGNLLLRFKNICTYTKEKTSSIRGSWNACAIPGIKNLPVCDMMDKRRLVDVNERNESSYFIKYTRRMDGDRREGIDTHPPHNGSSIFTQLFPSSWAKFKIADILTLCMRNLFARIPTLKIGPLYLTTYLRRKIFKHSVTQLFTRKFIKAPFGLNYQRYQSSIRLRRPSYPQSPSHTTLKIQLQQKIWIFTHQRGNKGRRTNKAGDPQDTQASNFPTHWIKHFSPL</sequence>
<reference evidence="2 3" key="1">
    <citation type="submission" date="2015-08" db="EMBL/GenBank/DDBJ databases">
        <title>Next Generation Sequencing and Analysis of the Genome of Puccinia sorghi L Schw, the Causal Agent of Maize Common Rust.</title>
        <authorList>
            <person name="Rochi L."/>
            <person name="Burguener G."/>
            <person name="Darino M."/>
            <person name="Turjanski A."/>
            <person name="Kreff E."/>
            <person name="Dieguez M.J."/>
            <person name="Sacco F."/>
        </authorList>
    </citation>
    <scope>NUCLEOTIDE SEQUENCE [LARGE SCALE GENOMIC DNA]</scope>
    <source>
        <strain evidence="2 3">RO10H11247</strain>
    </source>
</reference>
<keyword evidence="3" id="KW-1185">Reference proteome</keyword>
<gene>
    <name evidence="2" type="ORF">VP01_1448g1</name>
</gene>
<proteinExistence type="predicted"/>
<comment type="caution">
    <text evidence="2">The sequence shown here is derived from an EMBL/GenBank/DDBJ whole genome shotgun (WGS) entry which is preliminary data.</text>
</comment>
<feature type="region of interest" description="Disordered" evidence="1">
    <location>
        <begin position="188"/>
        <end position="214"/>
    </location>
</feature>
<dbReference type="VEuPathDB" id="FungiDB:VP01_1448g1"/>
<dbReference type="AlphaFoldDB" id="A0A0L6VK95"/>
<evidence type="ECO:0000256" key="1">
    <source>
        <dbReference type="SAM" id="MobiDB-lite"/>
    </source>
</evidence>
<accession>A0A0L6VK95</accession>
<evidence type="ECO:0000313" key="3">
    <source>
        <dbReference type="Proteomes" id="UP000037035"/>
    </source>
</evidence>
<organism evidence="2 3">
    <name type="scientific">Puccinia sorghi</name>
    <dbReference type="NCBI Taxonomy" id="27349"/>
    <lineage>
        <taxon>Eukaryota</taxon>
        <taxon>Fungi</taxon>
        <taxon>Dikarya</taxon>
        <taxon>Basidiomycota</taxon>
        <taxon>Pucciniomycotina</taxon>
        <taxon>Pucciniomycetes</taxon>
        <taxon>Pucciniales</taxon>
        <taxon>Pucciniaceae</taxon>
        <taxon>Puccinia</taxon>
    </lineage>
</organism>
<name>A0A0L6VK95_9BASI</name>